<dbReference type="InterPro" id="IPR052019">
    <property type="entry name" value="F420H2_bilvrd_red/Heme_oxyg"/>
</dbReference>
<evidence type="ECO:0000313" key="6">
    <source>
        <dbReference type="Proteomes" id="UP000472839"/>
    </source>
</evidence>
<comment type="caution">
    <text evidence="3">The sequence shown here is derived from an EMBL/GenBank/DDBJ whole genome shotgun (WGS) entry which is preliminary data.</text>
</comment>
<evidence type="ECO:0000313" key="4">
    <source>
        <dbReference type="EMBL" id="KAB7888470.1"/>
    </source>
</evidence>
<dbReference type="Proteomes" id="UP000472839">
    <property type="component" value="Unassembled WGS sequence"/>
</dbReference>
<dbReference type="PIRSF" id="PIRSF004633">
    <property type="entry name" value="UCP_PLP_oxd"/>
    <property type="match status" value="1"/>
</dbReference>
<keyword evidence="5" id="KW-1185">Reference proteome</keyword>
<dbReference type="GO" id="GO:0070967">
    <property type="term" value="F:coenzyme F420 binding"/>
    <property type="evidence" value="ECO:0007669"/>
    <property type="project" value="TreeGrafter"/>
</dbReference>
<proteinExistence type="predicted"/>
<dbReference type="Gene3D" id="2.30.110.10">
    <property type="entry name" value="Electron Transport, Fmn-binding Protein, Chain A"/>
    <property type="match status" value="1"/>
</dbReference>
<dbReference type="InterPro" id="IPR011576">
    <property type="entry name" value="Pyridox_Oxase_N"/>
</dbReference>
<evidence type="ECO:0000256" key="1">
    <source>
        <dbReference type="ARBA" id="ARBA00023002"/>
    </source>
</evidence>
<dbReference type="InterPro" id="IPR012349">
    <property type="entry name" value="Split_barrel_FMN-bd"/>
</dbReference>
<dbReference type="SUPFAM" id="SSF50475">
    <property type="entry name" value="FMN-binding split barrel"/>
    <property type="match status" value="1"/>
</dbReference>
<dbReference type="Pfam" id="PF01243">
    <property type="entry name" value="PNPOx_N"/>
    <property type="match status" value="1"/>
</dbReference>
<dbReference type="InterPro" id="IPR014419">
    <property type="entry name" value="HutZ"/>
</dbReference>
<reference evidence="5 6" key="1">
    <citation type="submission" date="2019-10" db="EMBL/GenBank/DDBJ databases">
        <title>Poseidonibacter ostreae sp. nov., isolated from the gut of the Ostrea denselamellosa.</title>
        <authorList>
            <person name="Choi A."/>
        </authorList>
    </citation>
    <scope>NUCLEOTIDE SEQUENCE [LARGE SCALE GENOMIC DNA]</scope>
    <source>
        <strain evidence="3 6">SJOD-M-33</strain>
        <strain evidence="4 5">SJOD-M-5</strain>
    </source>
</reference>
<dbReference type="AlphaFoldDB" id="A0A6L4WN62"/>
<evidence type="ECO:0000259" key="2">
    <source>
        <dbReference type="Pfam" id="PF01243"/>
    </source>
</evidence>
<gene>
    <name evidence="4" type="ORF">GBG18_12980</name>
    <name evidence="3" type="ORF">GBG19_15745</name>
</gene>
<dbReference type="EMBL" id="WFKK01000083">
    <property type="protein sequence ID" value="KAB7884467.1"/>
    <property type="molecule type" value="Genomic_DNA"/>
</dbReference>
<dbReference type="PANTHER" id="PTHR35176">
    <property type="entry name" value="HEME OXYGENASE HI_0854-RELATED"/>
    <property type="match status" value="1"/>
</dbReference>
<accession>A0A6L4WN62</accession>
<dbReference type="EMBL" id="WFKJ01000049">
    <property type="protein sequence ID" value="KAB7888470.1"/>
    <property type="molecule type" value="Genomic_DNA"/>
</dbReference>
<dbReference type="GO" id="GO:0016627">
    <property type="term" value="F:oxidoreductase activity, acting on the CH-CH group of donors"/>
    <property type="evidence" value="ECO:0007669"/>
    <property type="project" value="TreeGrafter"/>
</dbReference>
<keyword evidence="1" id="KW-0560">Oxidoreductase</keyword>
<dbReference type="RefSeq" id="WP_152191694.1">
    <property type="nucleotide sequence ID" value="NZ_WFKI01000062.1"/>
</dbReference>
<protein>
    <submittedName>
        <fullName evidence="3">Heme iron utilization protein</fullName>
    </submittedName>
</protein>
<name>A0A6L4WN62_9BACT</name>
<evidence type="ECO:0000313" key="5">
    <source>
        <dbReference type="Proteomes" id="UP000461010"/>
    </source>
</evidence>
<feature type="domain" description="Pyridoxamine 5'-phosphate oxidase N-terminal" evidence="2">
    <location>
        <begin position="8"/>
        <end position="136"/>
    </location>
</feature>
<dbReference type="GO" id="GO:0005829">
    <property type="term" value="C:cytosol"/>
    <property type="evidence" value="ECO:0007669"/>
    <property type="project" value="TreeGrafter"/>
</dbReference>
<sequence>MGRSIMAKDLNEFLEDFKSLSMSTIDEKGNPFSSYAPFIKIEDKYYVYISLMAKHTTNLKNKNICSLFFVEDESKCLNIFARKRAMVQCNSNVIKQDTKEEIDLLEQFKIKFDDGMITMLKGMKDFHVFEFTPFYGEAVFGFGKAYNLGGKDFSQFVERENTGTKGHGK</sequence>
<organism evidence="3 6">
    <name type="scientific">Poseidonibacter ostreae</name>
    <dbReference type="NCBI Taxonomy" id="2654171"/>
    <lineage>
        <taxon>Bacteria</taxon>
        <taxon>Pseudomonadati</taxon>
        <taxon>Campylobacterota</taxon>
        <taxon>Epsilonproteobacteria</taxon>
        <taxon>Campylobacterales</taxon>
        <taxon>Arcobacteraceae</taxon>
        <taxon>Poseidonibacter</taxon>
    </lineage>
</organism>
<dbReference type="Proteomes" id="UP000461010">
    <property type="component" value="Unassembled WGS sequence"/>
</dbReference>
<evidence type="ECO:0000313" key="3">
    <source>
        <dbReference type="EMBL" id="KAB7884467.1"/>
    </source>
</evidence>
<dbReference type="PANTHER" id="PTHR35176:SF6">
    <property type="entry name" value="HEME OXYGENASE HI_0854-RELATED"/>
    <property type="match status" value="1"/>
</dbReference>